<dbReference type="SUPFAM" id="SSF55347">
    <property type="entry name" value="Glyceraldehyde-3-phosphate dehydrogenase-like, C-terminal domain"/>
    <property type="match status" value="1"/>
</dbReference>
<evidence type="ECO:0000256" key="2">
    <source>
        <dbReference type="ARBA" id="ARBA00011881"/>
    </source>
</evidence>
<dbReference type="EC" id="1.2.1.-" evidence="9"/>
<dbReference type="CDD" id="cd05214">
    <property type="entry name" value="GAPDH_I_N"/>
    <property type="match status" value="1"/>
</dbReference>
<evidence type="ECO:0000313" key="12">
    <source>
        <dbReference type="Proteomes" id="UP000014216"/>
    </source>
</evidence>
<evidence type="ECO:0000256" key="5">
    <source>
        <dbReference type="PIRSR" id="PIRSR000149-2"/>
    </source>
</evidence>
<feature type="binding site" evidence="6">
    <location>
        <position position="314"/>
    </location>
    <ligand>
        <name>NAD(+)</name>
        <dbReference type="ChEBI" id="CHEBI:57540"/>
    </ligand>
</feature>
<evidence type="ECO:0000256" key="6">
    <source>
        <dbReference type="PIRSR" id="PIRSR000149-3"/>
    </source>
</evidence>
<feature type="binding site" evidence="5">
    <location>
        <position position="180"/>
    </location>
    <ligand>
        <name>D-glyceraldehyde 3-phosphate</name>
        <dbReference type="ChEBI" id="CHEBI:59776"/>
    </ligand>
</feature>
<dbReference type="OrthoDB" id="9803304at2"/>
<dbReference type="Proteomes" id="UP000014216">
    <property type="component" value="Unassembled WGS sequence"/>
</dbReference>
<dbReference type="InterPro" id="IPR020828">
    <property type="entry name" value="GlycerAld_3-P_DH_NAD(P)-bd"/>
</dbReference>
<evidence type="ECO:0000256" key="4">
    <source>
        <dbReference type="PIRSR" id="PIRSR000149-1"/>
    </source>
</evidence>
<feature type="active site" description="Nucleophile" evidence="4">
    <location>
        <position position="150"/>
    </location>
</feature>
<evidence type="ECO:0000256" key="9">
    <source>
        <dbReference type="RuleBase" id="RU361160"/>
    </source>
</evidence>
<dbReference type="CDD" id="cd18126">
    <property type="entry name" value="GAPDH_I_C"/>
    <property type="match status" value="1"/>
</dbReference>
<evidence type="ECO:0000256" key="8">
    <source>
        <dbReference type="RuleBase" id="RU000397"/>
    </source>
</evidence>
<feature type="binding site" evidence="5">
    <location>
        <position position="231"/>
    </location>
    <ligand>
        <name>D-glyceraldehyde 3-phosphate</name>
        <dbReference type="ChEBI" id="CHEBI:59776"/>
    </ligand>
</feature>
<organism evidence="11 12">
    <name type="scientific">Desulfotignum phosphitoxidans DSM 13687</name>
    <dbReference type="NCBI Taxonomy" id="1286635"/>
    <lineage>
        <taxon>Bacteria</taxon>
        <taxon>Pseudomonadati</taxon>
        <taxon>Thermodesulfobacteriota</taxon>
        <taxon>Desulfobacteria</taxon>
        <taxon>Desulfobacterales</taxon>
        <taxon>Desulfobacteraceae</taxon>
        <taxon>Desulfotignum</taxon>
    </lineage>
</organism>
<dbReference type="PROSITE" id="PS00071">
    <property type="entry name" value="GAPDH"/>
    <property type="match status" value="1"/>
</dbReference>
<dbReference type="GO" id="GO:0051287">
    <property type="term" value="F:NAD binding"/>
    <property type="evidence" value="ECO:0007669"/>
    <property type="project" value="InterPro"/>
</dbReference>
<dbReference type="InterPro" id="IPR036291">
    <property type="entry name" value="NAD(P)-bd_dom_sf"/>
</dbReference>
<dbReference type="InterPro" id="IPR020831">
    <property type="entry name" value="GlycerAld/Erythrose_P_DH"/>
</dbReference>
<feature type="binding site" evidence="6">
    <location>
        <begin position="12"/>
        <end position="13"/>
    </location>
    <ligand>
        <name>NAD(+)</name>
        <dbReference type="ChEBI" id="CHEBI:57540"/>
    </ligand>
</feature>
<comment type="subunit">
    <text evidence="2">Homotetramer.</text>
</comment>
<dbReference type="AlphaFoldDB" id="S0G495"/>
<dbReference type="PANTHER" id="PTHR43148">
    <property type="entry name" value="GLYCERALDEHYDE-3-PHOSPHATE DEHYDROGENASE 2"/>
    <property type="match status" value="1"/>
</dbReference>
<feature type="binding site" evidence="6">
    <location>
        <position position="34"/>
    </location>
    <ligand>
        <name>NAD(+)</name>
        <dbReference type="ChEBI" id="CHEBI:57540"/>
    </ligand>
</feature>
<name>S0G495_9BACT</name>
<dbReference type="PIRSF" id="PIRSF000149">
    <property type="entry name" value="GAP_DH"/>
    <property type="match status" value="1"/>
</dbReference>
<sequence>MTTNVAINGLGRIGRAILKIILETPELELVALNDLLPVDNLAYLLGYDSVYGRYEKEVRADKDELQIDGKQYRMFNEKDPAELPWGELDIDIVFECTGVFRKKQDLEKHLKAGAKRVFLSAPEKTGEVEMVVHGVNQLEGSPRMVSCASCTTNCISPVVEILGRRVGIKKAMMTTIHAYTSSQSLMDAPRNKWRRGRAAAVNFVPTSTGAAQATTKVLPQYSGKFDGVAVRGPVPAGSLTDLVFVTGRDVTIEEINEIFQEESQTERYRGILGVARDPIVSSDIIKDPRASIVDPSMTQVVDGDLLKVMSWYDNEWGYACQMVREAVKTMH</sequence>
<dbReference type="FunFam" id="3.30.360.10:FF:000002">
    <property type="entry name" value="Glyceraldehyde-3-phosphate dehydrogenase"/>
    <property type="match status" value="1"/>
</dbReference>
<evidence type="ECO:0000313" key="11">
    <source>
        <dbReference type="EMBL" id="EMS80369.1"/>
    </source>
</evidence>
<feature type="binding site" evidence="5">
    <location>
        <begin position="208"/>
        <end position="209"/>
    </location>
    <ligand>
        <name>D-glyceraldehyde 3-phosphate</name>
        <dbReference type="ChEBI" id="CHEBI:59776"/>
    </ligand>
</feature>
<dbReference type="InterPro" id="IPR006424">
    <property type="entry name" value="Glyceraldehyde-3-P_DH_1"/>
</dbReference>
<dbReference type="Pfam" id="PF00044">
    <property type="entry name" value="Gp_dh_N"/>
    <property type="match status" value="1"/>
</dbReference>
<dbReference type="NCBIfam" id="TIGR01534">
    <property type="entry name" value="GAPDH-I"/>
    <property type="match status" value="1"/>
</dbReference>
<dbReference type="SMART" id="SM00846">
    <property type="entry name" value="Gp_dh_N"/>
    <property type="match status" value="1"/>
</dbReference>
<gene>
    <name evidence="11" type="primary">gap</name>
    <name evidence="11" type="ORF">Dpo_2c00570</name>
</gene>
<feature type="site" description="Activates thiol group during catalysis" evidence="7">
    <location>
        <position position="177"/>
    </location>
</feature>
<evidence type="ECO:0000259" key="10">
    <source>
        <dbReference type="SMART" id="SM00846"/>
    </source>
</evidence>
<dbReference type="FunFam" id="3.40.50.720:FF:000001">
    <property type="entry name" value="Glyceraldehyde-3-phosphate dehydrogenase"/>
    <property type="match status" value="1"/>
</dbReference>
<evidence type="ECO:0000256" key="3">
    <source>
        <dbReference type="ARBA" id="ARBA00023002"/>
    </source>
</evidence>
<dbReference type="InterPro" id="IPR020829">
    <property type="entry name" value="GlycerAld_3-P_DH_cat"/>
</dbReference>
<evidence type="ECO:0000256" key="7">
    <source>
        <dbReference type="PIRSR" id="PIRSR000149-4"/>
    </source>
</evidence>
<reference evidence="11 12" key="1">
    <citation type="journal article" date="2013" name="Genome Announc.">
        <title>Draft Genome Sequence of Desulfotignum phosphitoxidans DSM 13687 Strain FiPS-3.</title>
        <authorList>
            <person name="Poehlein A."/>
            <person name="Daniel R."/>
            <person name="Simeonova D.D."/>
        </authorList>
    </citation>
    <scope>NUCLEOTIDE SEQUENCE [LARGE SCALE GENOMIC DNA]</scope>
    <source>
        <strain evidence="11 12">DSM 13687</strain>
    </source>
</reference>
<comment type="caution">
    <text evidence="11">The sequence shown here is derived from an EMBL/GenBank/DDBJ whole genome shotgun (WGS) entry which is preliminary data.</text>
</comment>
<dbReference type="EMBL" id="APJX01000002">
    <property type="protein sequence ID" value="EMS80369.1"/>
    <property type="molecule type" value="Genomic_DNA"/>
</dbReference>
<dbReference type="GO" id="GO:0016620">
    <property type="term" value="F:oxidoreductase activity, acting on the aldehyde or oxo group of donors, NAD or NADP as acceptor"/>
    <property type="evidence" value="ECO:0007669"/>
    <property type="project" value="InterPro"/>
</dbReference>
<dbReference type="Gene3D" id="3.40.50.720">
    <property type="entry name" value="NAD(P)-binding Rossmann-like Domain"/>
    <property type="match status" value="1"/>
</dbReference>
<keyword evidence="12" id="KW-1185">Reference proteome</keyword>
<dbReference type="PATRIC" id="fig|1286635.3.peg.1022"/>
<dbReference type="GO" id="GO:0006006">
    <property type="term" value="P:glucose metabolic process"/>
    <property type="evidence" value="ECO:0007669"/>
    <property type="project" value="InterPro"/>
</dbReference>
<dbReference type="Pfam" id="PF02800">
    <property type="entry name" value="Gp_dh_C"/>
    <property type="match status" value="1"/>
</dbReference>
<feature type="binding site" evidence="6">
    <location>
        <position position="120"/>
    </location>
    <ligand>
        <name>NAD(+)</name>
        <dbReference type="ChEBI" id="CHEBI:57540"/>
    </ligand>
</feature>
<accession>S0G495</accession>
<dbReference type="GO" id="GO:0050661">
    <property type="term" value="F:NADP binding"/>
    <property type="evidence" value="ECO:0007669"/>
    <property type="project" value="InterPro"/>
</dbReference>
<feature type="binding site" evidence="5">
    <location>
        <begin position="149"/>
        <end position="151"/>
    </location>
    <ligand>
        <name>D-glyceraldehyde 3-phosphate</name>
        <dbReference type="ChEBI" id="CHEBI:59776"/>
    </ligand>
</feature>
<proteinExistence type="inferred from homology"/>
<evidence type="ECO:0000256" key="1">
    <source>
        <dbReference type="ARBA" id="ARBA00007406"/>
    </source>
</evidence>
<dbReference type="InterPro" id="IPR020830">
    <property type="entry name" value="GlycerAld_3-P_DH_AS"/>
</dbReference>
<keyword evidence="3 9" id="KW-0560">Oxidoreductase</keyword>
<protein>
    <recommendedName>
        <fullName evidence="9">Glyceraldehyde-3-phosphate dehydrogenase</fullName>
        <ecNumber evidence="9">1.2.1.-</ecNumber>
    </recommendedName>
</protein>
<dbReference type="SUPFAM" id="SSF51735">
    <property type="entry name" value="NAD(P)-binding Rossmann-fold domains"/>
    <property type="match status" value="1"/>
</dbReference>
<keyword evidence="6" id="KW-0520">NAD</keyword>
<feature type="domain" description="Glyceraldehyde 3-phosphate dehydrogenase NAD(P) binding" evidence="10">
    <location>
        <begin position="3"/>
        <end position="150"/>
    </location>
</feature>
<dbReference type="Gene3D" id="3.30.360.10">
    <property type="entry name" value="Dihydrodipicolinate Reductase, domain 2"/>
    <property type="match status" value="1"/>
</dbReference>
<dbReference type="PRINTS" id="PR00078">
    <property type="entry name" value="G3PDHDRGNASE"/>
</dbReference>
<comment type="similarity">
    <text evidence="1 8">Belongs to the glyceraldehyde-3-phosphate dehydrogenase family.</text>
</comment>
<dbReference type="RefSeq" id="WP_006964603.1">
    <property type="nucleotide sequence ID" value="NZ_APJX01000002.1"/>
</dbReference>
<keyword evidence="6" id="KW-0547">Nucleotide-binding</keyword>